<evidence type="ECO:0000313" key="2">
    <source>
        <dbReference type="Proteomes" id="UP000225833"/>
    </source>
</evidence>
<dbReference type="EMBL" id="NIBS01000080">
    <property type="protein sequence ID" value="PHM22143.1"/>
    <property type="molecule type" value="Genomic_DNA"/>
</dbReference>
<organism evidence="1 2">
    <name type="scientific">Xenorhabdus budapestensis</name>
    <dbReference type="NCBI Taxonomy" id="290110"/>
    <lineage>
        <taxon>Bacteria</taxon>
        <taxon>Pseudomonadati</taxon>
        <taxon>Pseudomonadota</taxon>
        <taxon>Gammaproteobacteria</taxon>
        <taxon>Enterobacterales</taxon>
        <taxon>Morganellaceae</taxon>
        <taxon>Xenorhabdus</taxon>
    </lineage>
</organism>
<dbReference type="AlphaFoldDB" id="A0A2D0IK50"/>
<comment type="caution">
    <text evidence="1">The sequence shown here is derived from an EMBL/GenBank/DDBJ whole genome shotgun (WGS) entry which is preliminary data.</text>
</comment>
<accession>A0A2D0IK50</accession>
<name>A0A2D0IK50_XENBU</name>
<dbReference type="AntiFam" id="ANF00178">
    <property type="entry name" value="Shadow ORF (opposite dhbF)"/>
</dbReference>
<evidence type="ECO:0000313" key="1">
    <source>
        <dbReference type="EMBL" id="PHM22143.1"/>
    </source>
</evidence>
<sequence>MPDQAVIRHPALRDQISHQHAVSLVFPIDHHRLFHLRVSRQRTFDFPRFNPVATDFHLKIIASQIIQIAVRPPAHQIPGFIQPGIPQCGVLRCRKRVRHKTLCRQGRLVPVTARQTNTANVQFARCPCRGRVTVFVQHIEPHIINRPPNRHIAVTRRIRLITGDFNRRFRRPIKVDKGRAARLDPVKCPDLRRRQRFPATENITHPVR</sequence>
<gene>
    <name evidence="1" type="ORF">Xbud_03802</name>
</gene>
<proteinExistence type="predicted"/>
<dbReference type="Proteomes" id="UP000225833">
    <property type="component" value="Unassembled WGS sequence"/>
</dbReference>
<reference evidence="1 2" key="1">
    <citation type="journal article" date="2017" name="Nat. Microbiol.">
        <title>Natural product diversity associated with the nematode symbionts Photorhabdus and Xenorhabdus.</title>
        <authorList>
            <person name="Tobias N.J."/>
            <person name="Wolff H."/>
            <person name="Djahanschiri B."/>
            <person name="Grundmann F."/>
            <person name="Kronenwerth M."/>
            <person name="Shi Y.M."/>
            <person name="Simonyi S."/>
            <person name="Grun P."/>
            <person name="Shapiro-Ilan D."/>
            <person name="Pidot S.J."/>
            <person name="Stinear T.P."/>
            <person name="Ebersberger I."/>
            <person name="Bode H.B."/>
        </authorList>
    </citation>
    <scope>NUCLEOTIDE SEQUENCE [LARGE SCALE GENOMIC DNA]</scope>
    <source>
        <strain evidence="1 2">DSM 16342</strain>
    </source>
</reference>
<protein>
    <submittedName>
        <fullName evidence="1">Uncharacterized protein</fullName>
    </submittedName>
</protein>